<feature type="compositionally biased region" description="Acidic residues" evidence="1">
    <location>
        <begin position="77"/>
        <end position="110"/>
    </location>
</feature>
<name>A0A7N2N438_QUELO</name>
<evidence type="ECO:0000313" key="2">
    <source>
        <dbReference type="EnsemblPlants" id="QL12p023816:mrna:CDS:2"/>
    </source>
</evidence>
<feature type="region of interest" description="Disordered" evidence="1">
    <location>
        <begin position="76"/>
        <end position="144"/>
    </location>
</feature>
<dbReference type="EnsemblPlants" id="QL12p023816:mrna">
    <property type="protein sequence ID" value="QL12p023816:mrna:CDS:2"/>
    <property type="gene ID" value="QL12p023816"/>
</dbReference>
<dbReference type="OrthoDB" id="1077311at2759"/>
<dbReference type="AlphaFoldDB" id="A0A7N2N438"/>
<reference evidence="2 3" key="1">
    <citation type="journal article" date="2016" name="G3 (Bethesda)">
        <title>First Draft Assembly and Annotation of the Genome of a California Endemic Oak Quercus lobata Nee (Fagaceae).</title>
        <authorList>
            <person name="Sork V.L."/>
            <person name="Fitz-Gibbon S.T."/>
            <person name="Puiu D."/>
            <person name="Crepeau M."/>
            <person name="Gugger P.F."/>
            <person name="Sherman R."/>
            <person name="Stevens K."/>
            <person name="Langley C.H."/>
            <person name="Pellegrini M."/>
            <person name="Salzberg S.L."/>
        </authorList>
    </citation>
    <scope>NUCLEOTIDE SEQUENCE [LARGE SCALE GENOMIC DNA]</scope>
    <source>
        <strain evidence="2 3">cv. SW786</strain>
    </source>
</reference>
<accession>A0A7N2N438</accession>
<dbReference type="FunCoup" id="A0A7N2N438">
    <property type="interactions" value="5"/>
</dbReference>
<reference evidence="2" key="2">
    <citation type="submission" date="2021-01" db="UniProtKB">
        <authorList>
            <consortium name="EnsemblPlants"/>
        </authorList>
    </citation>
    <scope>IDENTIFICATION</scope>
</reference>
<dbReference type="Proteomes" id="UP000594261">
    <property type="component" value="Chromosome 12"/>
</dbReference>
<evidence type="ECO:0000256" key="1">
    <source>
        <dbReference type="SAM" id="MobiDB-lite"/>
    </source>
</evidence>
<proteinExistence type="predicted"/>
<organism evidence="2 3">
    <name type="scientific">Quercus lobata</name>
    <name type="common">Valley oak</name>
    <dbReference type="NCBI Taxonomy" id="97700"/>
    <lineage>
        <taxon>Eukaryota</taxon>
        <taxon>Viridiplantae</taxon>
        <taxon>Streptophyta</taxon>
        <taxon>Embryophyta</taxon>
        <taxon>Tracheophyta</taxon>
        <taxon>Spermatophyta</taxon>
        <taxon>Magnoliopsida</taxon>
        <taxon>eudicotyledons</taxon>
        <taxon>Gunneridae</taxon>
        <taxon>Pentapetalae</taxon>
        <taxon>rosids</taxon>
        <taxon>fabids</taxon>
        <taxon>Fagales</taxon>
        <taxon>Fagaceae</taxon>
        <taxon>Quercus</taxon>
    </lineage>
</organism>
<dbReference type="GeneID" id="115972493"/>
<protein>
    <submittedName>
        <fullName evidence="2">Uncharacterized protein</fullName>
    </submittedName>
</protein>
<evidence type="ECO:0000313" key="3">
    <source>
        <dbReference type="Proteomes" id="UP000594261"/>
    </source>
</evidence>
<dbReference type="EMBL" id="LRBV02000012">
    <property type="status" value="NOT_ANNOTATED_CDS"/>
    <property type="molecule type" value="Genomic_DNA"/>
</dbReference>
<dbReference type="OMA" id="HVRWPER"/>
<dbReference type="KEGG" id="qlo:115972493"/>
<dbReference type="InParanoid" id="A0A7N2N438"/>
<dbReference type="PANTHER" id="PTHR35726:SF4">
    <property type="entry name" value="GLUTAMIC ACID-RICH PROTEIN-LIKE"/>
    <property type="match status" value="1"/>
</dbReference>
<dbReference type="PANTHER" id="PTHR35726">
    <property type="entry name" value="GLUTAMIC ACID-RICH PROTEIN-LIKE"/>
    <property type="match status" value="1"/>
</dbReference>
<dbReference type="RefSeq" id="XP_030948662.1">
    <property type="nucleotide sequence ID" value="XM_031092802.1"/>
</dbReference>
<gene>
    <name evidence="2" type="primary">LOC115972493</name>
</gene>
<dbReference type="Gramene" id="QL12p023816:mrna">
    <property type="protein sequence ID" value="QL12p023816:mrna:CDS:2"/>
    <property type="gene ID" value="QL12p023816"/>
</dbReference>
<keyword evidence="3" id="KW-1185">Reference proteome</keyword>
<sequence length="157" mass="17638">MFTKDLFSLWKKKMNLENVVDVSSFLLFEATGDSEGDCNTIKGGGDDKIGQDIAMADDDDAESCIFDLSDFPRVSEVDDSDIQPCVLDDDDGDDDDDEEDEDEDEDEDEVLSYRKSTGKQDWKLMGHQKSSVSVDTSKDSMNEAERSRLFWETCLAS</sequence>